<gene>
    <name evidence="1" type="ORF">SAMN05660313_02043</name>
</gene>
<dbReference type="EMBL" id="FPIY01000002">
    <property type="protein sequence ID" value="SFW49115.1"/>
    <property type="molecule type" value="Genomic_DNA"/>
</dbReference>
<proteinExistence type="predicted"/>
<dbReference type="Proteomes" id="UP000183257">
    <property type="component" value="Unassembled WGS sequence"/>
</dbReference>
<organism evidence="1 2">
    <name type="scientific">Cellulophaga fucicola</name>
    <dbReference type="NCBI Taxonomy" id="76595"/>
    <lineage>
        <taxon>Bacteria</taxon>
        <taxon>Pseudomonadati</taxon>
        <taxon>Bacteroidota</taxon>
        <taxon>Flavobacteriia</taxon>
        <taxon>Flavobacteriales</taxon>
        <taxon>Flavobacteriaceae</taxon>
        <taxon>Cellulophaga</taxon>
    </lineage>
</organism>
<protein>
    <submittedName>
        <fullName evidence="1">Uncharacterized protein</fullName>
    </submittedName>
</protein>
<name>A0A1K1PNS3_9FLAO</name>
<accession>A0A1K1PNS3</accession>
<dbReference type="OrthoDB" id="1164990at2"/>
<dbReference type="STRING" id="76595.SAMN05660313_02043"/>
<sequence length="163" mass="19436">MKSQQLENLLGENILKLSQIIGEEFENKLFDSSFYYIKNESIKKNLYGMQYNSVTVLTNEKDNIKSISIHFDKTINKYFYESFIEDYKKPNNILVIEASETKSEGFLVGKSFNQKLRTNNIQLREGKFDENPLFIVWTKEDYEVKFFFRYNNNSSEVTYRLLH</sequence>
<evidence type="ECO:0000313" key="1">
    <source>
        <dbReference type="EMBL" id="SFW49115.1"/>
    </source>
</evidence>
<reference evidence="2" key="1">
    <citation type="submission" date="2016-11" db="EMBL/GenBank/DDBJ databases">
        <authorList>
            <person name="Varghese N."/>
            <person name="Submissions S."/>
        </authorList>
    </citation>
    <scope>NUCLEOTIDE SEQUENCE [LARGE SCALE GENOMIC DNA]</scope>
    <source>
        <strain evidence="2">DSM 24786</strain>
    </source>
</reference>
<evidence type="ECO:0000313" key="2">
    <source>
        <dbReference type="Proteomes" id="UP000183257"/>
    </source>
</evidence>
<keyword evidence="2" id="KW-1185">Reference proteome</keyword>
<dbReference type="AlphaFoldDB" id="A0A1K1PNS3"/>
<dbReference type="RefSeq" id="WP_072303661.1">
    <property type="nucleotide sequence ID" value="NZ_FPIY01000002.1"/>
</dbReference>